<protein>
    <submittedName>
        <fullName evidence="1">Uncharacterized protein</fullName>
    </submittedName>
</protein>
<keyword evidence="2" id="KW-1185">Reference proteome</keyword>
<dbReference type="EMBL" id="FOTC01000002">
    <property type="protein sequence ID" value="SFK97842.1"/>
    <property type="molecule type" value="Genomic_DNA"/>
</dbReference>
<evidence type="ECO:0000313" key="2">
    <source>
        <dbReference type="Proteomes" id="UP000199607"/>
    </source>
</evidence>
<dbReference type="RefSeq" id="WP_089868468.1">
    <property type="nucleotide sequence ID" value="NZ_FOTC01000002.1"/>
</dbReference>
<dbReference type="AlphaFoldDB" id="A0A1I4DW71"/>
<organism evidence="1 2">
    <name type="scientific">Halogranum rubrum</name>
    <dbReference type="NCBI Taxonomy" id="553466"/>
    <lineage>
        <taxon>Archaea</taxon>
        <taxon>Methanobacteriati</taxon>
        <taxon>Methanobacteriota</taxon>
        <taxon>Stenosarchaea group</taxon>
        <taxon>Halobacteria</taxon>
        <taxon>Halobacteriales</taxon>
        <taxon>Haloferacaceae</taxon>
    </lineage>
</organism>
<gene>
    <name evidence="1" type="ORF">SAMN04487950_1708</name>
</gene>
<name>A0A1I4DW71_9EURY</name>
<accession>A0A1I4DW71</accession>
<sequence>MRRHVATFEIDSQTDSDAVRRLLDRVYDTIREESQQVRDGTDDANRVLDEFRALRDAAAHSASGTLTITYEED</sequence>
<evidence type="ECO:0000313" key="1">
    <source>
        <dbReference type="EMBL" id="SFK97842.1"/>
    </source>
</evidence>
<dbReference type="STRING" id="553466.SAMN04487950_1708"/>
<dbReference type="Proteomes" id="UP000199607">
    <property type="component" value="Unassembled WGS sequence"/>
</dbReference>
<proteinExistence type="predicted"/>
<reference evidence="2" key="1">
    <citation type="submission" date="2016-10" db="EMBL/GenBank/DDBJ databases">
        <authorList>
            <person name="Varghese N."/>
            <person name="Submissions S."/>
        </authorList>
    </citation>
    <scope>NUCLEOTIDE SEQUENCE [LARGE SCALE GENOMIC DNA]</scope>
    <source>
        <strain evidence="2">CGMCC 1.7738</strain>
    </source>
</reference>